<evidence type="ECO:0000256" key="15">
    <source>
        <dbReference type="SAM" id="SignalP"/>
    </source>
</evidence>
<evidence type="ECO:0000256" key="2">
    <source>
        <dbReference type="ARBA" id="ARBA00004496"/>
    </source>
</evidence>
<feature type="binding site" evidence="14">
    <location>
        <position position="327"/>
    </location>
    <ligand>
        <name>Zn(2+)</name>
        <dbReference type="ChEBI" id="CHEBI:29105"/>
        <note>catalytic</note>
    </ligand>
</feature>
<dbReference type="Proteomes" id="UP000676996">
    <property type="component" value="Unassembled WGS sequence"/>
</dbReference>
<dbReference type="InterPro" id="IPR034015">
    <property type="entry name" value="M1_LTA4H"/>
</dbReference>
<dbReference type="Gene3D" id="3.30.2010.30">
    <property type="match status" value="1"/>
</dbReference>
<keyword evidence="10 14" id="KW-0862">Zinc</keyword>
<evidence type="ECO:0000256" key="13">
    <source>
        <dbReference type="PIRSR" id="PIRSR634015-2"/>
    </source>
</evidence>
<comment type="similarity">
    <text evidence="3">Belongs to the peptidase M1 family.</text>
</comment>
<evidence type="ECO:0000256" key="9">
    <source>
        <dbReference type="ARBA" id="ARBA00022801"/>
    </source>
</evidence>
<evidence type="ECO:0000256" key="11">
    <source>
        <dbReference type="ARBA" id="ARBA00023049"/>
    </source>
</evidence>
<accession>A0A8T4IGC5</accession>
<dbReference type="CDD" id="cd09599">
    <property type="entry name" value="M1_LTA4H"/>
    <property type="match status" value="1"/>
</dbReference>
<feature type="signal peptide" evidence="15">
    <location>
        <begin position="1"/>
        <end position="23"/>
    </location>
</feature>
<dbReference type="PANTHER" id="PTHR45726">
    <property type="entry name" value="LEUKOTRIENE A-4 HYDROLASE"/>
    <property type="match status" value="1"/>
</dbReference>
<feature type="domain" description="Peptidase M1 leukotriene A4 hydrolase/aminopeptidase C-terminal" evidence="16">
    <location>
        <begin position="496"/>
        <end position="634"/>
    </location>
</feature>
<evidence type="ECO:0000256" key="10">
    <source>
        <dbReference type="ARBA" id="ARBA00022833"/>
    </source>
</evidence>
<keyword evidence="18" id="KW-1185">Reference proteome</keyword>
<dbReference type="SMART" id="SM01263">
    <property type="entry name" value="Leuk-A4-hydro_C"/>
    <property type="match status" value="1"/>
</dbReference>
<evidence type="ECO:0000313" key="17">
    <source>
        <dbReference type="EMBL" id="MBR0553610.1"/>
    </source>
</evidence>
<dbReference type="InterPro" id="IPR042097">
    <property type="entry name" value="Aminopeptidase_N-like_N_sf"/>
</dbReference>
<evidence type="ECO:0000256" key="4">
    <source>
        <dbReference type="ARBA" id="ARBA00012564"/>
    </source>
</evidence>
<dbReference type="GO" id="GO:0016285">
    <property type="term" value="F:alanyl aminopeptidase activity"/>
    <property type="evidence" value="ECO:0007669"/>
    <property type="project" value="UniProtKB-EC"/>
</dbReference>
<dbReference type="EC" id="3.4.11.2" evidence="4"/>
<feature type="binding site" evidence="13">
    <location>
        <begin position="298"/>
        <end position="303"/>
    </location>
    <ligand>
        <name>a peptide</name>
        <dbReference type="ChEBI" id="CHEBI:60466"/>
    </ligand>
</feature>
<comment type="catalytic activity">
    <reaction evidence="1">
        <text>Release of an N-terminal amino acid, Xaa-|-Yaa- from a peptide, amide or arylamide. Xaa is preferably Ala, but may be most amino acids including Pro (slow action). When a terminal hydrophobic residue is followed by a prolyl residue, the two may be released as an intact Xaa-Pro dipeptide.</text>
        <dbReference type="EC" id="3.4.11.2"/>
    </reaction>
</comment>
<dbReference type="InterPro" id="IPR001930">
    <property type="entry name" value="Peptidase_M1"/>
</dbReference>
<dbReference type="InterPro" id="IPR038502">
    <property type="entry name" value="M1_LTA-4_hydro/amino_C_sf"/>
</dbReference>
<keyword evidence="9" id="KW-0378">Hydrolase</keyword>
<keyword evidence="15" id="KW-0732">Signal</keyword>
<evidence type="ECO:0000256" key="6">
    <source>
        <dbReference type="ARBA" id="ARBA00022490"/>
    </source>
</evidence>
<feature type="active site" description="Proton donor" evidence="12">
    <location>
        <position position="417"/>
    </location>
</feature>
<dbReference type="InterPro" id="IPR045357">
    <property type="entry name" value="Aminopeptidase_N-like_N"/>
</dbReference>
<dbReference type="Pfam" id="PF09127">
    <property type="entry name" value="Leuk-A4-hydro_C"/>
    <property type="match status" value="1"/>
</dbReference>
<evidence type="ECO:0000256" key="14">
    <source>
        <dbReference type="PIRSR" id="PIRSR634015-3"/>
    </source>
</evidence>
<evidence type="ECO:0000313" key="18">
    <source>
        <dbReference type="Proteomes" id="UP000676996"/>
    </source>
</evidence>
<evidence type="ECO:0000256" key="12">
    <source>
        <dbReference type="PIRSR" id="PIRSR634015-1"/>
    </source>
</evidence>
<dbReference type="GO" id="GO:0005737">
    <property type="term" value="C:cytoplasm"/>
    <property type="evidence" value="ECO:0007669"/>
    <property type="project" value="UniProtKB-SubCell"/>
</dbReference>
<dbReference type="Gene3D" id="2.60.40.1730">
    <property type="entry name" value="tricorn interacting facor f3 domain"/>
    <property type="match status" value="1"/>
</dbReference>
<dbReference type="InterPro" id="IPR015211">
    <property type="entry name" value="Peptidase_M1_C"/>
</dbReference>
<dbReference type="GO" id="GO:0008270">
    <property type="term" value="F:zinc ion binding"/>
    <property type="evidence" value="ECO:0007669"/>
    <property type="project" value="InterPro"/>
</dbReference>
<feature type="binding site" evidence="13">
    <location>
        <begin position="589"/>
        <end position="591"/>
    </location>
    <ligand>
        <name>a peptide</name>
        <dbReference type="ChEBI" id="CHEBI:60466"/>
    </ligand>
</feature>
<keyword evidence="11" id="KW-0482">Metalloprotease</keyword>
<comment type="cofactor">
    <cofactor evidence="14">
        <name>Zn(2+)</name>
        <dbReference type="ChEBI" id="CHEBI:29105"/>
    </cofactor>
    <text evidence="14">Binds 1 zinc ion per subunit.</text>
</comment>
<reference evidence="17" key="1">
    <citation type="submission" date="2021-04" db="EMBL/GenBank/DDBJ databases">
        <title>Ouciella asimina sp. nov., isolated from the surface seawater in the hydrothermal field of Okinawa Trough.</title>
        <authorList>
            <person name="Shuang W."/>
        </authorList>
    </citation>
    <scope>NUCLEOTIDE SEQUENCE</scope>
    <source>
        <strain evidence="17">LXI357</strain>
    </source>
</reference>
<dbReference type="PANTHER" id="PTHR45726:SF3">
    <property type="entry name" value="LEUKOTRIENE A-4 HYDROLASE"/>
    <property type="match status" value="1"/>
</dbReference>
<dbReference type="FunFam" id="3.30.2010.30:FF:000001">
    <property type="entry name" value="Leukotriene A(4) hydrolase"/>
    <property type="match status" value="1"/>
</dbReference>
<dbReference type="SUPFAM" id="SSF63737">
    <property type="entry name" value="Leukotriene A4 hydrolase N-terminal domain"/>
    <property type="match status" value="1"/>
</dbReference>
<evidence type="ECO:0000256" key="7">
    <source>
        <dbReference type="ARBA" id="ARBA00022670"/>
    </source>
</evidence>
<keyword evidence="7" id="KW-0645">Protease</keyword>
<sequence>MIFRFFAAMALAGTLSACSGSVAGDKAEAQPKVAPVLTTPEAKDVHSYARPTEARVTHVSLDLAADFTAHVLRGTAKLDIQAAKGAQEIVLDTNDLKIASVTDGRGQALPWKLGDADRVHGAPLTVGLDGTNQVEITYATSPDAPALQWLSPEQTAGKKYPYLFSQGEPILNRSWIPTQDSPGVRQTWDATITVPEPLTAVMSAEMTTPGGKQMTGERRAFHFVMDKPVAPYLIALAIGDLKFKATGPRTGIWTEPAMLDKAAYEFADLEKFVDAAEDLYGPYRWGRYDLLVLPPSFPFGGMENPRLTFATPTAIAGDRSLVSLVAHELAHSWSGNLVTNATWNDFWLNEGFTSYFENRIMEKLYGKRRAAMEADLAWTDMMNAVKKEGGPTSPMTRLHLDIPASEDPDDGMTSIAYDKGATFLRTIEQAVGRKRFDAYLRGYFDRYAFQPQTTAGFLKDIRSHLFKDDPALAKKIGLDQWAYRPGIPKNAVHVKSDAFPAMDMAAKEYAAGGLVSSVPGDVSTQERVRFLDQLPRKLSEERLAKLDDRFHFSNSGNSEIRFAWLMLALDNRYPPAADSAEEFLTSQGRRKFVAPLFRVMMNEGDWGQALARRIYAEARPGYHSVTSGTVDQIVGWTPPES</sequence>
<dbReference type="GO" id="GO:0006508">
    <property type="term" value="P:proteolysis"/>
    <property type="evidence" value="ECO:0007669"/>
    <property type="project" value="UniProtKB-KW"/>
</dbReference>
<keyword evidence="8 14" id="KW-0479">Metal-binding</keyword>
<proteinExistence type="inferred from homology"/>
<protein>
    <recommendedName>
        <fullName evidence="5">Aminopeptidase N</fullName>
        <ecNumber evidence="4">3.4.11.2</ecNumber>
    </recommendedName>
</protein>
<dbReference type="InterPro" id="IPR014782">
    <property type="entry name" value="Peptidase_M1_dom"/>
</dbReference>
<dbReference type="RefSeq" id="WP_284054854.1">
    <property type="nucleotide sequence ID" value="NZ_JAGRQC010000004.1"/>
</dbReference>
<dbReference type="Gene3D" id="1.25.40.320">
    <property type="entry name" value="Peptidase M1, leukotriene A4 hydrolase/aminopeptidase C-terminal domain"/>
    <property type="match status" value="1"/>
</dbReference>
<dbReference type="InterPro" id="IPR016024">
    <property type="entry name" value="ARM-type_fold"/>
</dbReference>
<evidence type="ECO:0000259" key="16">
    <source>
        <dbReference type="SMART" id="SM01263"/>
    </source>
</evidence>
<name>A0A8T4IGC5_9SPHN</name>
<dbReference type="Gene3D" id="1.10.390.10">
    <property type="entry name" value="Neutral Protease Domain 2"/>
    <property type="match status" value="1"/>
</dbReference>
<evidence type="ECO:0000256" key="5">
    <source>
        <dbReference type="ARBA" id="ARBA00015611"/>
    </source>
</evidence>
<feature type="binding site" evidence="13">
    <location>
        <begin position="166"/>
        <end position="168"/>
    </location>
    <ligand>
        <name>a peptide</name>
        <dbReference type="ChEBI" id="CHEBI:60466"/>
    </ligand>
</feature>
<comment type="subcellular location">
    <subcellularLocation>
        <location evidence="2">Cytoplasm</location>
    </subcellularLocation>
</comment>
<evidence type="ECO:0000256" key="8">
    <source>
        <dbReference type="ARBA" id="ARBA00022723"/>
    </source>
</evidence>
<feature type="binding site" evidence="14">
    <location>
        <position position="350"/>
    </location>
    <ligand>
        <name>Zn(2+)</name>
        <dbReference type="ChEBI" id="CHEBI:29105"/>
        <note>catalytic</note>
    </ligand>
</feature>
<dbReference type="PRINTS" id="PR00756">
    <property type="entry name" value="ALADIPTASE"/>
</dbReference>
<dbReference type="InterPro" id="IPR049980">
    <property type="entry name" value="LTA4H_cat"/>
</dbReference>
<dbReference type="SUPFAM" id="SSF55486">
    <property type="entry name" value="Metalloproteases ('zincins'), catalytic domain"/>
    <property type="match status" value="1"/>
</dbReference>
<organism evidence="17 18">
    <name type="scientific">Stakelama marina</name>
    <dbReference type="NCBI Taxonomy" id="2826939"/>
    <lineage>
        <taxon>Bacteria</taxon>
        <taxon>Pseudomonadati</taxon>
        <taxon>Pseudomonadota</taxon>
        <taxon>Alphaproteobacteria</taxon>
        <taxon>Sphingomonadales</taxon>
        <taxon>Sphingomonadaceae</taxon>
        <taxon>Stakelama</taxon>
    </lineage>
</organism>
<evidence type="ECO:0000256" key="3">
    <source>
        <dbReference type="ARBA" id="ARBA00010136"/>
    </source>
</evidence>
<dbReference type="GO" id="GO:0008237">
    <property type="term" value="F:metallopeptidase activity"/>
    <property type="evidence" value="ECO:0007669"/>
    <property type="project" value="UniProtKB-KW"/>
</dbReference>
<gene>
    <name evidence="17" type="ORF">J7S20_13960</name>
</gene>
<dbReference type="PROSITE" id="PS51257">
    <property type="entry name" value="PROKAR_LIPOPROTEIN"/>
    <property type="match status" value="1"/>
</dbReference>
<dbReference type="InterPro" id="IPR027268">
    <property type="entry name" value="Peptidase_M4/M1_CTD_sf"/>
</dbReference>
<feature type="active site" description="Proton acceptor" evidence="12">
    <location>
        <position position="328"/>
    </location>
</feature>
<evidence type="ECO:0000256" key="1">
    <source>
        <dbReference type="ARBA" id="ARBA00000098"/>
    </source>
</evidence>
<keyword evidence="6" id="KW-0963">Cytoplasm</keyword>
<dbReference type="EMBL" id="JAGRQC010000004">
    <property type="protein sequence ID" value="MBR0553610.1"/>
    <property type="molecule type" value="Genomic_DNA"/>
</dbReference>
<feature type="chain" id="PRO_5035923894" description="Aminopeptidase N" evidence="15">
    <location>
        <begin position="24"/>
        <end position="641"/>
    </location>
</feature>
<dbReference type="AlphaFoldDB" id="A0A8T4IGC5"/>
<comment type="caution">
    <text evidence="17">The sequence shown here is derived from an EMBL/GenBank/DDBJ whole genome shotgun (WGS) entry which is preliminary data.</text>
</comment>
<feature type="binding site" evidence="14">
    <location>
        <position position="331"/>
    </location>
    <ligand>
        <name>Zn(2+)</name>
        <dbReference type="ChEBI" id="CHEBI:29105"/>
        <note>catalytic</note>
    </ligand>
</feature>
<dbReference type="SUPFAM" id="SSF48371">
    <property type="entry name" value="ARM repeat"/>
    <property type="match status" value="1"/>
</dbReference>
<dbReference type="Pfam" id="PF01433">
    <property type="entry name" value="Peptidase_M1"/>
    <property type="match status" value="1"/>
</dbReference>
<dbReference type="Pfam" id="PF17900">
    <property type="entry name" value="Peptidase_M1_N"/>
    <property type="match status" value="1"/>
</dbReference>